<feature type="transmembrane region" description="Helical" evidence="1">
    <location>
        <begin position="12"/>
        <end position="35"/>
    </location>
</feature>
<proteinExistence type="predicted"/>
<keyword evidence="1" id="KW-0472">Membrane</keyword>
<protein>
    <submittedName>
        <fullName evidence="2">Uncharacterized protein</fullName>
    </submittedName>
</protein>
<name>A0A1F5G892_9BACT</name>
<dbReference type="AlphaFoldDB" id="A0A1F5G892"/>
<gene>
    <name evidence="2" type="ORF">A2870_04530</name>
</gene>
<reference evidence="2 3" key="1">
    <citation type="journal article" date="2016" name="Nat. Commun.">
        <title>Thousands of microbial genomes shed light on interconnected biogeochemical processes in an aquifer system.</title>
        <authorList>
            <person name="Anantharaman K."/>
            <person name="Brown C.T."/>
            <person name="Hug L.A."/>
            <person name="Sharon I."/>
            <person name="Castelle C.J."/>
            <person name="Probst A.J."/>
            <person name="Thomas B.C."/>
            <person name="Singh A."/>
            <person name="Wilkins M.J."/>
            <person name="Karaoz U."/>
            <person name="Brodie E.L."/>
            <person name="Williams K.H."/>
            <person name="Hubbard S.S."/>
            <person name="Banfield J.F."/>
        </authorList>
    </citation>
    <scope>NUCLEOTIDE SEQUENCE [LARGE SCALE GENOMIC DNA]</scope>
</reference>
<dbReference type="Proteomes" id="UP000179102">
    <property type="component" value="Unassembled WGS sequence"/>
</dbReference>
<evidence type="ECO:0000313" key="2">
    <source>
        <dbReference type="EMBL" id="OGD88082.1"/>
    </source>
</evidence>
<feature type="transmembrane region" description="Helical" evidence="1">
    <location>
        <begin position="148"/>
        <end position="166"/>
    </location>
</feature>
<organism evidence="2 3">
    <name type="scientific">Candidatus Curtissbacteria bacterium RIFCSPHIGHO2_01_FULL_41_11</name>
    <dbReference type="NCBI Taxonomy" id="1797711"/>
    <lineage>
        <taxon>Bacteria</taxon>
        <taxon>Candidatus Curtissiibacteriota</taxon>
    </lineage>
</organism>
<dbReference type="STRING" id="1797711.A2870_04530"/>
<keyword evidence="1" id="KW-1133">Transmembrane helix</keyword>
<evidence type="ECO:0000256" key="1">
    <source>
        <dbReference type="SAM" id="Phobius"/>
    </source>
</evidence>
<feature type="transmembrane region" description="Helical" evidence="1">
    <location>
        <begin position="67"/>
        <end position="85"/>
    </location>
</feature>
<feature type="transmembrane region" description="Helical" evidence="1">
    <location>
        <begin position="122"/>
        <end position="142"/>
    </location>
</feature>
<dbReference type="EMBL" id="MFAZ01000004">
    <property type="protein sequence ID" value="OGD88082.1"/>
    <property type="molecule type" value="Genomic_DNA"/>
</dbReference>
<keyword evidence="1" id="KW-0812">Transmembrane</keyword>
<comment type="caution">
    <text evidence="2">The sequence shown here is derived from an EMBL/GenBank/DDBJ whole genome shotgun (WGS) entry which is preliminary data.</text>
</comment>
<evidence type="ECO:0000313" key="3">
    <source>
        <dbReference type="Proteomes" id="UP000179102"/>
    </source>
</evidence>
<accession>A0A1F5G892</accession>
<sequence length="178" mass="20383">MLSKSIIKLIDEAIIPAVVLIIGKMLGLFVASSLFHLSFTVKNAQIFWILPRVSFTTLSDYIKAENYSNLTMFMVAMLGTLYVIVRAHFFHESHITPKLHAKLVSLNLDRIVAPSYHIYHQAAIWLTFLWLTVIFLAISSFLKITYPQISIMAFIIAANFSWVFAMDIEREIEISKEI</sequence>